<evidence type="ECO:0000313" key="5">
    <source>
        <dbReference type="Proteomes" id="UP000604046"/>
    </source>
</evidence>
<keyword evidence="5" id="KW-1185">Reference proteome</keyword>
<feature type="chain" id="PRO_5032718740" description="Glycosyltransferase 61 catalytic domain-containing protein" evidence="2">
    <location>
        <begin position="30"/>
        <end position="490"/>
    </location>
</feature>
<feature type="compositionally biased region" description="Polar residues" evidence="1">
    <location>
        <begin position="58"/>
        <end position="69"/>
    </location>
</feature>
<dbReference type="InterPro" id="IPR049625">
    <property type="entry name" value="Glyco_transf_61_cat"/>
</dbReference>
<dbReference type="GO" id="GO:0016757">
    <property type="term" value="F:glycosyltransferase activity"/>
    <property type="evidence" value="ECO:0007669"/>
    <property type="project" value="InterPro"/>
</dbReference>
<reference evidence="4" key="1">
    <citation type="submission" date="2021-02" db="EMBL/GenBank/DDBJ databases">
        <authorList>
            <person name="Dougan E. K."/>
            <person name="Rhodes N."/>
            <person name="Thang M."/>
            <person name="Chan C."/>
        </authorList>
    </citation>
    <scope>NUCLEOTIDE SEQUENCE</scope>
</reference>
<evidence type="ECO:0000313" key="4">
    <source>
        <dbReference type="EMBL" id="CAE7610657.1"/>
    </source>
</evidence>
<dbReference type="AlphaFoldDB" id="A0A812V9T7"/>
<comment type="caution">
    <text evidence="4">The sequence shown here is derived from an EMBL/GenBank/DDBJ whole genome shotgun (WGS) entry which is preliminary data.</text>
</comment>
<evidence type="ECO:0000256" key="2">
    <source>
        <dbReference type="SAM" id="SignalP"/>
    </source>
</evidence>
<feature type="signal peptide" evidence="2">
    <location>
        <begin position="1"/>
        <end position="29"/>
    </location>
</feature>
<evidence type="ECO:0000256" key="1">
    <source>
        <dbReference type="SAM" id="MobiDB-lite"/>
    </source>
</evidence>
<dbReference type="PROSITE" id="PS51257">
    <property type="entry name" value="PROKAR_LIPOPROTEIN"/>
    <property type="match status" value="1"/>
</dbReference>
<feature type="domain" description="Glycosyltransferase 61 catalytic" evidence="3">
    <location>
        <begin position="218"/>
        <end position="406"/>
    </location>
</feature>
<dbReference type="OrthoDB" id="421289at2759"/>
<proteinExistence type="predicted"/>
<dbReference type="Proteomes" id="UP000604046">
    <property type="component" value="Unassembled WGS sequence"/>
</dbReference>
<evidence type="ECO:0000259" key="3">
    <source>
        <dbReference type="Pfam" id="PF04577"/>
    </source>
</evidence>
<keyword evidence="2" id="KW-0732">Signal</keyword>
<accession>A0A812V9T7</accession>
<gene>
    <name evidence="4" type="ORF">SNAT2548_LOCUS34715</name>
</gene>
<organism evidence="4 5">
    <name type="scientific">Symbiodinium natans</name>
    <dbReference type="NCBI Taxonomy" id="878477"/>
    <lineage>
        <taxon>Eukaryota</taxon>
        <taxon>Sar</taxon>
        <taxon>Alveolata</taxon>
        <taxon>Dinophyceae</taxon>
        <taxon>Suessiales</taxon>
        <taxon>Symbiodiniaceae</taxon>
        <taxon>Symbiodinium</taxon>
    </lineage>
</organism>
<dbReference type="Pfam" id="PF04577">
    <property type="entry name" value="Glyco_transf_61"/>
    <property type="match status" value="1"/>
</dbReference>
<feature type="region of interest" description="Disordered" evidence="1">
    <location>
        <begin position="45"/>
        <end position="101"/>
    </location>
</feature>
<name>A0A812V9T7_9DINO</name>
<sequence length="490" mass="54681">MRCGDHARSKPGFLAALAALLLGSACSLAAWHQLRRGLHFGTWKPKLRRVGPTPAPKQGSSQPTRTPLASPTAGPRTPLASPTAGPRSENPKGPQSDSCRWEETAGKAQLYVDPSIIKRVRHRRNWPAFRDAVAREATRPMAETFALAAARGGRFRFVTSEHGPHYLEWRTQVWTNDSKASLFSGLAIPFAEGPPRCNLELPGPVAFYRGLSPQRFQYGHLLLDLLPLLQFLAAAEATSTLVLQRDPEGIIERFMRWYDRDLTKRLVFVNETQVVCTLGRLSLIKAKPGILRPDSMRLMSLWGPLRTQIRRLKESQPAVRAVAYQRVTGSVTHGRVMGRQSNRKLLAMAKAALKASGHPPQVVVFTGQKAGGRLMTFEEQYRLFNAAFLAYGPQGTGLANILWMQNADCHRRPAVIEFICSQDLQSSPGCFIWQNSQKVLSIKSTWHVAAGAFWVRYFHVWLLRGAMGQVEIDFIGFNQSLHEALKPLRL</sequence>
<protein>
    <recommendedName>
        <fullName evidence="3">Glycosyltransferase 61 catalytic domain-containing protein</fullName>
    </recommendedName>
</protein>
<dbReference type="EMBL" id="CAJNDS010002825">
    <property type="protein sequence ID" value="CAE7610657.1"/>
    <property type="molecule type" value="Genomic_DNA"/>
</dbReference>